<dbReference type="PANTHER" id="PTHR12496">
    <property type="entry name" value="CGI-41 METHYLTRANSFERASE"/>
    <property type="match status" value="1"/>
</dbReference>
<sequence length="472" mass="52699">MAQNSLEKTVEDTFSFLKEFDWIHSVQVTKIFDGTLHQIPSEWLPCLTELNTQELNNLPFLGEASVQMYPTWPASLHEFLSVASRLSLPRDQVDLQPVSVDAGMARGMSKKKLHEVSYMASLVDEVVAEANCDLIVDVGSGLGYLDHVLHQVYQHSVLGLETVDSHVTGAETRAATQGLQCGVKSVKFNLTNSATCFEQFEALLAKAASSLVCRSKNLVKSQATSVDSEAATKPESEMRTARCSLPCVCLVGLHCCGDLSPTMLAVFNQVASVQAVCFVSCCYHKMRCVSGEYNSFPLSHRCREVSTHLKKENPPYLIPPQTLRLGAQETRNRWKDQTEKDHLDHMHHVAYRGLLELADCCQAAAQRKLVRKCDFSSFEAFLCSFFSSSFFSQADISSGTSILRDLHTKYKDDFRLIEVFTALQTVLQPVIESFIYNDRLLWLMEQGHSNVKVVPVFSETISPRNLALVVIK</sequence>
<dbReference type="AlphaFoldDB" id="A0AAV4GW86"/>
<evidence type="ECO:0000313" key="2">
    <source>
        <dbReference type="EMBL" id="GFR89561.1"/>
    </source>
</evidence>
<dbReference type="EMBL" id="BMAT01001631">
    <property type="protein sequence ID" value="GFR89561.1"/>
    <property type="molecule type" value="Genomic_DNA"/>
</dbReference>
<organism evidence="2 3">
    <name type="scientific">Elysia marginata</name>
    <dbReference type="NCBI Taxonomy" id="1093978"/>
    <lineage>
        <taxon>Eukaryota</taxon>
        <taxon>Metazoa</taxon>
        <taxon>Spiralia</taxon>
        <taxon>Lophotrochozoa</taxon>
        <taxon>Mollusca</taxon>
        <taxon>Gastropoda</taxon>
        <taxon>Heterobranchia</taxon>
        <taxon>Euthyneura</taxon>
        <taxon>Panpulmonata</taxon>
        <taxon>Sacoglossa</taxon>
        <taxon>Placobranchoidea</taxon>
        <taxon>Plakobranchidae</taxon>
        <taxon>Elysia</taxon>
    </lineage>
</organism>
<dbReference type="SUPFAM" id="SSF53335">
    <property type="entry name" value="S-adenosyl-L-methionine-dependent methyltransferases"/>
    <property type="match status" value="1"/>
</dbReference>
<dbReference type="InterPro" id="IPR052220">
    <property type="entry name" value="METTL25"/>
</dbReference>
<comment type="caution">
    <text evidence="2">The sequence shown here is derived from an EMBL/GenBank/DDBJ whole genome shotgun (WGS) entry which is preliminary data.</text>
</comment>
<dbReference type="PANTHER" id="PTHR12496:SF0">
    <property type="entry name" value="METHYLTRANSFERASE DOMAIN-CONTAINING PROTEIN"/>
    <property type="match status" value="1"/>
</dbReference>
<dbReference type="InterPro" id="IPR025714">
    <property type="entry name" value="Methyltranfer_dom"/>
</dbReference>
<evidence type="ECO:0000259" key="1">
    <source>
        <dbReference type="Pfam" id="PF13679"/>
    </source>
</evidence>
<keyword evidence="3" id="KW-1185">Reference proteome</keyword>
<dbReference type="InterPro" id="IPR029063">
    <property type="entry name" value="SAM-dependent_MTases_sf"/>
</dbReference>
<accession>A0AAV4GW86</accession>
<gene>
    <name evidence="2" type="ORF">ElyMa_000797000</name>
</gene>
<reference evidence="2 3" key="1">
    <citation type="journal article" date="2021" name="Elife">
        <title>Chloroplast acquisition without the gene transfer in kleptoplastic sea slugs, Plakobranchus ocellatus.</title>
        <authorList>
            <person name="Maeda T."/>
            <person name="Takahashi S."/>
            <person name="Yoshida T."/>
            <person name="Shimamura S."/>
            <person name="Takaki Y."/>
            <person name="Nagai Y."/>
            <person name="Toyoda A."/>
            <person name="Suzuki Y."/>
            <person name="Arimoto A."/>
            <person name="Ishii H."/>
            <person name="Satoh N."/>
            <person name="Nishiyama T."/>
            <person name="Hasebe M."/>
            <person name="Maruyama T."/>
            <person name="Minagawa J."/>
            <person name="Obokata J."/>
            <person name="Shigenobu S."/>
        </authorList>
    </citation>
    <scope>NUCLEOTIDE SEQUENCE [LARGE SCALE GENOMIC DNA]</scope>
</reference>
<name>A0AAV4GW86_9GAST</name>
<evidence type="ECO:0000313" key="3">
    <source>
        <dbReference type="Proteomes" id="UP000762676"/>
    </source>
</evidence>
<proteinExistence type="predicted"/>
<dbReference type="Proteomes" id="UP000762676">
    <property type="component" value="Unassembled WGS sequence"/>
</dbReference>
<feature type="domain" description="Methyltransferase" evidence="1">
    <location>
        <begin position="111"/>
        <end position="287"/>
    </location>
</feature>
<protein>
    <submittedName>
        <fullName evidence="2">UPF0431 protein C1orf66-like protein</fullName>
    </submittedName>
</protein>
<dbReference type="Pfam" id="PF13679">
    <property type="entry name" value="Methyltransf_32"/>
    <property type="match status" value="1"/>
</dbReference>